<dbReference type="InterPro" id="IPR036397">
    <property type="entry name" value="RNaseH_sf"/>
</dbReference>
<dbReference type="AlphaFoldDB" id="A0A195B521"/>
<organism evidence="2 3">
    <name type="scientific">Atta colombica</name>
    <dbReference type="NCBI Taxonomy" id="520822"/>
    <lineage>
        <taxon>Eukaryota</taxon>
        <taxon>Metazoa</taxon>
        <taxon>Ecdysozoa</taxon>
        <taxon>Arthropoda</taxon>
        <taxon>Hexapoda</taxon>
        <taxon>Insecta</taxon>
        <taxon>Pterygota</taxon>
        <taxon>Neoptera</taxon>
        <taxon>Endopterygota</taxon>
        <taxon>Hymenoptera</taxon>
        <taxon>Apocrita</taxon>
        <taxon>Aculeata</taxon>
        <taxon>Formicoidea</taxon>
        <taxon>Formicidae</taxon>
        <taxon>Myrmicinae</taxon>
        <taxon>Atta</taxon>
    </lineage>
</organism>
<dbReference type="GO" id="GO:0015074">
    <property type="term" value="P:DNA integration"/>
    <property type="evidence" value="ECO:0007669"/>
    <property type="project" value="InterPro"/>
</dbReference>
<accession>A0A195B521</accession>
<dbReference type="InterPro" id="IPR001584">
    <property type="entry name" value="Integrase_cat-core"/>
</dbReference>
<reference evidence="2 3" key="1">
    <citation type="submission" date="2015-09" db="EMBL/GenBank/DDBJ databases">
        <title>Atta colombica WGS genome.</title>
        <authorList>
            <person name="Nygaard S."/>
            <person name="Hu H."/>
            <person name="Boomsma J."/>
            <person name="Zhang G."/>
        </authorList>
    </citation>
    <scope>NUCLEOTIDE SEQUENCE [LARGE SCALE GENOMIC DNA]</scope>
    <source>
        <strain evidence="2">Treedump-2</strain>
        <tissue evidence="2">Whole body</tissue>
    </source>
</reference>
<dbReference type="STRING" id="520822.A0A195B521"/>
<dbReference type="EMBL" id="KQ976604">
    <property type="protein sequence ID" value="KYM79367.1"/>
    <property type="molecule type" value="Genomic_DNA"/>
</dbReference>
<gene>
    <name evidence="2" type="ORF">ALC53_10162</name>
</gene>
<feature type="domain" description="Integrase catalytic" evidence="1">
    <location>
        <begin position="353"/>
        <end position="483"/>
    </location>
</feature>
<dbReference type="GO" id="GO:0003676">
    <property type="term" value="F:nucleic acid binding"/>
    <property type="evidence" value="ECO:0007669"/>
    <property type="project" value="InterPro"/>
</dbReference>
<dbReference type="InterPro" id="IPR012337">
    <property type="entry name" value="RNaseH-like_sf"/>
</dbReference>
<dbReference type="PANTHER" id="PTHR47331:SF1">
    <property type="entry name" value="GAG-LIKE PROTEIN"/>
    <property type="match status" value="1"/>
</dbReference>
<evidence type="ECO:0000313" key="3">
    <source>
        <dbReference type="Proteomes" id="UP000078540"/>
    </source>
</evidence>
<dbReference type="SUPFAM" id="SSF53098">
    <property type="entry name" value="Ribonuclease H-like"/>
    <property type="match status" value="1"/>
</dbReference>
<evidence type="ECO:0000259" key="1">
    <source>
        <dbReference type="PROSITE" id="PS50994"/>
    </source>
</evidence>
<evidence type="ECO:0000313" key="2">
    <source>
        <dbReference type="EMBL" id="KYM79367.1"/>
    </source>
</evidence>
<dbReference type="Pfam" id="PF18701">
    <property type="entry name" value="DUF5641"/>
    <property type="match status" value="1"/>
</dbReference>
<feature type="non-terminal residue" evidence="2">
    <location>
        <position position="1"/>
    </location>
</feature>
<keyword evidence="3" id="KW-1185">Reference proteome</keyword>
<dbReference type="PANTHER" id="PTHR47331">
    <property type="entry name" value="PHD-TYPE DOMAIN-CONTAINING PROTEIN"/>
    <property type="match status" value="1"/>
</dbReference>
<dbReference type="Gene3D" id="3.30.420.10">
    <property type="entry name" value="Ribonuclease H-like superfamily/Ribonuclease H"/>
    <property type="match status" value="1"/>
</dbReference>
<proteinExistence type="predicted"/>
<name>A0A195B521_9HYME</name>
<protein>
    <recommendedName>
        <fullName evidence="1">Integrase catalytic domain-containing protein</fullName>
    </recommendedName>
</protein>
<dbReference type="InterPro" id="IPR040676">
    <property type="entry name" value="DUF5641"/>
</dbReference>
<dbReference type="PROSITE" id="PS50994">
    <property type="entry name" value="INTEGRASE"/>
    <property type="match status" value="1"/>
</dbReference>
<sequence length="595" mass="68334">TGKIPTFSLGRDKFNFLRNIHLADLRFHISSDIDLLIEVDLFWNLICVGQVKSTTSQNSQRRYIVKLPVREQMLNNIGDSRESALKRLRGIERHFKRDPCNLTHCGRNFNASQTRLQRILWRNNPSANVNTYELTTITYGTASASFLATRCLKHLAEQDAHQFTRGLACVLRDFYVDKCSNLNKICRIIAYCLRLSKVHREHRIFTFVSAAEVSTALDCICRTVQQRAFYREYEALVKNEIVNTSSNILSLSPFLDESGLMRIGGIEREHTRNLHAGLPRWLLCANAFGRYRCDPRGILQKCVTCFKAKPNQSETLMGSLPASRVNVSRSIFLSLWHRLCRAALLRKGRRRNAQVRRGRPANVYSDNGTTFVGAHKQIQDLYDMYNDPQVQSEIKNFLRELEISWSFIPPNAPHFGGLWKAAVKSTKYHMTRIVGKAHLTFEEMQTTLCEIEAILNSRPLLPLSADPNDLAYLSPGHFLVGTTLNGLPCVDLSDVNENRLLRWQRVKQIRQHFWRRWSEYLHSLQTRIKWMARDSKGTQLSTNQLVLIRQPNLTSLQWAMGRVLEVHPDPDGIARTATAKGSYMRPLSKLLILSI</sequence>
<dbReference type="Proteomes" id="UP000078540">
    <property type="component" value="Unassembled WGS sequence"/>
</dbReference>